<evidence type="ECO:0000259" key="8">
    <source>
        <dbReference type="Pfam" id="PF04116"/>
    </source>
</evidence>
<evidence type="ECO:0000256" key="7">
    <source>
        <dbReference type="SAM" id="Phobius"/>
    </source>
</evidence>
<keyword evidence="3 7" id="KW-1133">Transmembrane helix</keyword>
<evidence type="ECO:0000256" key="3">
    <source>
        <dbReference type="ARBA" id="ARBA00022989"/>
    </source>
</evidence>
<dbReference type="GO" id="GO:0005506">
    <property type="term" value="F:iron ion binding"/>
    <property type="evidence" value="ECO:0007669"/>
    <property type="project" value="InterPro"/>
</dbReference>
<dbReference type="PANTHER" id="PTHR21624:SF1">
    <property type="entry name" value="ALKYLGLYCEROL MONOOXYGENASE"/>
    <property type="match status" value="1"/>
</dbReference>
<dbReference type="GO" id="GO:0012505">
    <property type="term" value="C:endomembrane system"/>
    <property type="evidence" value="ECO:0007669"/>
    <property type="project" value="UniProtKB-SubCell"/>
</dbReference>
<dbReference type="Proteomes" id="UP001139353">
    <property type="component" value="Unassembled WGS sequence"/>
</dbReference>
<sequence length="280" mass="31623">MPDFLFAGPHHLGRTLGILTLMLLLVVIAEALLRRYVWHRPTDFRGVAASLGDAVVRRGVDLLGLTLAAPLPALAWTHRLATIRMDSAAAWLGLYLLVEFAYYWHHRLTHRVRWFWATHSVHHSSNQLMLASAIRLGWTGRLGGAVAFFAPLVWLGFAPQAVYGLVAAGLFYQFWIHADWLPRLGPLEWVLNTPTHHRVHHASNPEYLDCNYGSSLIVFDRLFGTFVALRPDIEIRYGLTRPVLSNNPIRIAFNEWIAMGRAFLAARGARSRLKVLFGPP</sequence>
<organism evidence="9 10">
    <name type="scientific">Scleromatobacter humisilvae</name>
    <dbReference type="NCBI Taxonomy" id="2897159"/>
    <lineage>
        <taxon>Bacteria</taxon>
        <taxon>Pseudomonadati</taxon>
        <taxon>Pseudomonadota</taxon>
        <taxon>Betaproteobacteria</taxon>
        <taxon>Burkholderiales</taxon>
        <taxon>Sphaerotilaceae</taxon>
        <taxon>Scleromatobacter</taxon>
    </lineage>
</organism>
<comment type="caution">
    <text evidence="9">The sequence shown here is derived from an EMBL/GenBank/DDBJ whole genome shotgun (WGS) entry which is preliminary data.</text>
</comment>
<evidence type="ECO:0000256" key="1">
    <source>
        <dbReference type="ARBA" id="ARBA00004127"/>
    </source>
</evidence>
<feature type="transmembrane region" description="Helical" evidence="7">
    <location>
        <begin position="54"/>
        <end position="76"/>
    </location>
</feature>
<dbReference type="Pfam" id="PF04116">
    <property type="entry name" value="FA_hydroxylase"/>
    <property type="match status" value="1"/>
</dbReference>
<evidence type="ECO:0000313" key="9">
    <source>
        <dbReference type="EMBL" id="MCK9688197.1"/>
    </source>
</evidence>
<keyword evidence="6 7" id="KW-0472">Membrane</keyword>
<evidence type="ECO:0000256" key="5">
    <source>
        <dbReference type="ARBA" id="ARBA00023098"/>
    </source>
</evidence>
<dbReference type="GO" id="GO:0016020">
    <property type="term" value="C:membrane"/>
    <property type="evidence" value="ECO:0007669"/>
    <property type="project" value="GOC"/>
</dbReference>
<dbReference type="GO" id="GO:0006643">
    <property type="term" value="P:membrane lipid metabolic process"/>
    <property type="evidence" value="ECO:0007669"/>
    <property type="project" value="TreeGrafter"/>
</dbReference>
<proteinExistence type="predicted"/>
<dbReference type="RefSeq" id="WP_275684240.1">
    <property type="nucleotide sequence ID" value="NZ_JAJLJH010000007.1"/>
</dbReference>
<dbReference type="AlphaFoldDB" id="A0A9X1YLY0"/>
<evidence type="ECO:0000256" key="4">
    <source>
        <dbReference type="ARBA" id="ARBA00023002"/>
    </source>
</evidence>
<comment type="subcellular location">
    <subcellularLocation>
        <location evidence="1">Endomembrane system</location>
        <topology evidence="1">Multi-pass membrane protein</topology>
    </subcellularLocation>
</comment>
<protein>
    <submittedName>
        <fullName evidence="9">Sterol desaturase family protein</fullName>
    </submittedName>
</protein>
<dbReference type="EMBL" id="JAJLJH010000007">
    <property type="protein sequence ID" value="MCK9688197.1"/>
    <property type="molecule type" value="Genomic_DNA"/>
</dbReference>
<feature type="transmembrane region" description="Helical" evidence="7">
    <location>
        <begin position="12"/>
        <end position="33"/>
    </location>
</feature>
<dbReference type="GO" id="GO:0050479">
    <property type="term" value="F:glyceryl-ether monooxygenase activity"/>
    <property type="evidence" value="ECO:0007669"/>
    <property type="project" value="TreeGrafter"/>
</dbReference>
<feature type="transmembrane region" description="Helical" evidence="7">
    <location>
        <begin position="136"/>
        <end position="155"/>
    </location>
</feature>
<keyword evidence="5" id="KW-0443">Lipid metabolism</keyword>
<reference evidence="9" key="1">
    <citation type="submission" date="2021-11" db="EMBL/GenBank/DDBJ databases">
        <title>BS-T2-15 a new species belonging to the Comamonadaceae family isolated from the soil of a French oak forest.</title>
        <authorList>
            <person name="Mieszkin S."/>
            <person name="Alain K."/>
        </authorList>
    </citation>
    <scope>NUCLEOTIDE SEQUENCE</scope>
    <source>
        <strain evidence="9">BS-T2-15</strain>
    </source>
</reference>
<dbReference type="InterPro" id="IPR051689">
    <property type="entry name" value="Sterol_desaturase/TMEM195"/>
</dbReference>
<feature type="domain" description="Fatty acid hydroxylase" evidence="8">
    <location>
        <begin position="92"/>
        <end position="225"/>
    </location>
</feature>
<evidence type="ECO:0000256" key="6">
    <source>
        <dbReference type="ARBA" id="ARBA00023136"/>
    </source>
</evidence>
<keyword evidence="2 7" id="KW-0812">Transmembrane</keyword>
<dbReference type="PANTHER" id="PTHR21624">
    <property type="entry name" value="STEROL DESATURASE-RELATED PROTEIN"/>
    <property type="match status" value="1"/>
</dbReference>
<keyword evidence="10" id="KW-1185">Reference proteome</keyword>
<name>A0A9X1YLY0_9BURK</name>
<dbReference type="GO" id="GO:0008610">
    <property type="term" value="P:lipid biosynthetic process"/>
    <property type="evidence" value="ECO:0007669"/>
    <property type="project" value="InterPro"/>
</dbReference>
<evidence type="ECO:0000313" key="10">
    <source>
        <dbReference type="Proteomes" id="UP001139353"/>
    </source>
</evidence>
<evidence type="ECO:0000256" key="2">
    <source>
        <dbReference type="ARBA" id="ARBA00022692"/>
    </source>
</evidence>
<accession>A0A9X1YLY0</accession>
<dbReference type="InterPro" id="IPR006694">
    <property type="entry name" value="Fatty_acid_hydroxylase"/>
</dbReference>
<keyword evidence="4" id="KW-0560">Oxidoreductase</keyword>
<feature type="transmembrane region" description="Helical" evidence="7">
    <location>
        <begin position="88"/>
        <end position="105"/>
    </location>
</feature>
<gene>
    <name evidence="9" type="ORF">LPC04_21025</name>
</gene>